<dbReference type="EMBL" id="MHUV01000001">
    <property type="protein sequence ID" value="OHA83232.1"/>
    <property type="molecule type" value="Genomic_DNA"/>
</dbReference>
<dbReference type="SUPFAM" id="SSF49265">
    <property type="entry name" value="Fibronectin type III"/>
    <property type="match status" value="1"/>
</dbReference>
<dbReference type="InterPro" id="IPR008965">
    <property type="entry name" value="CBM2/CBM3_carb-bd_dom_sf"/>
</dbReference>
<dbReference type="Pfam" id="PF00041">
    <property type="entry name" value="fn3"/>
    <property type="match status" value="1"/>
</dbReference>
<keyword evidence="1" id="KW-0732">Signal</keyword>
<dbReference type="Pfam" id="PF01471">
    <property type="entry name" value="PG_binding_1"/>
    <property type="match status" value="2"/>
</dbReference>
<comment type="caution">
    <text evidence="3">The sequence shown here is derived from an EMBL/GenBank/DDBJ whole genome shotgun (WGS) entry which is preliminary data.</text>
</comment>
<dbReference type="SUPFAM" id="SSF49384">
    <property type="entry name" value="Carbohydrate-binding domain"/>
    <property type="match status" value="1"/>
</dbReference>
<dbReference type="InterPro" id="IPR002477">
    <property type="entry name" value="Peptidoglycan-bd-like"/>
</dbReference>
<feature type="signal peptide" evidence="1">
    <location>
        <begin position="1"/>
        <end position="21"/>
    </location>
</feature>
<dbReference type="SMART" id="SM00060">
    <property type="entry name" value="FN3"/>
    <property type="match status" value="1"/>
</dbReference>
<dbReference type="InterPro" id="IPR036366">
    <property type="entry name" value="PGBDSf"/>
</dbReference>
<dbReference type="Gene3D" id="2.60.40.10">
    <property type="entry name" value="Immunoglobulins"/>
    <property type="match status" value="1"/>
</dbReference>
<evidence type="ECO:0000313" key="3">
    <source>
        <dbReference type="EMBL" id="OHA83232.1"/>
    </source>
</evidence>
<name>A0A1G2SEX8_9BACT</name>
<proteinExistence type="predicted"/>
<reference evidence="3 4" key="1">
    <citation type="journal article" date="2016" name="Nat. Commun.">
        <title>Thousands of microbial genomes shed light on interconnected biogeochemical processes in an aquifer system.</title>
        <authorList>
            <person name="Anantharaman K."/>
            <person name="Brown C.T."/>
            <person name="Hug L.A."/>
            <person name="Sharon I."/>
            <person name="Castelle C.J."/>
            <person name="Probst A.J."/>
            <person name="Thomas B.C."/>
            <person name="Singh A."/>
            <person name="Wilkins M.J."/>
            <person name="Karaoz U."/>
            <person name="Brodie E.L."/>
            <person name="Williams K.H."/>
            <person name="Hubbard S.S."/>
            <person name="Banfield J.F."/>
        </authorList>
    </citation>
    <scope>NUCLEOTIDE SEQUENCE [LARGE SCALE GENOMIC DNA]</scope>
</reference>
<dbReference type="Gene3D" id="1.10.101.10">
    <property type="entry name" value="PGBD-like superfamily/PGBD"/>
    <property type="match status" value="2"/>
</dbReference>
<protein>
    <recommendedName>
        <fullName evidence="2">Fibronectin type-III domain-containing protein</fullName>
    </recommendedName>
</protein>
<evidence type="ECO:0000259" key="2">
    <source>
        <dbReference type="PROSITE" id="PS50853"/>
    </source>
</evidence>
<dbReference type="SUPFAM" id="SSF47090">
    <property type="entry name" value="PGBD-like"/>
    <property type="match status" value="2"/>
</dbReference>
<dbReference type="InterPro" id="IPR013783">
    <property type="entry name" value="Ig-like_fold"/>
</dbReference>
<dbReference type="Proteomes" id="UP000178817">
    <property type="component" value="Unassembled WGS sequence"/>
</dbReference>
<dbReference type="Pfam" id="PF00963">
    <property type="entry name" value="Cohesin"/>
    <property type="match status" value="1"/>
</dbReference>
<dbReference type="Gene3D" id="2.60.40.680">
    <property type="match status" value="1"/>
</dbReference>
<dbReference type="InterPro" id="IPR036365">
    <property type="entry name" value="PGBD-like_sf"/>
</dbReference>
<dbReference type="GO" id="GO:0030246">
    <property type="term" value="F:carbohydrate binding"/>
    <property type="evidence" value="ECO:0007669"/>
    <property type="project" value="InterPro"/>
</dbReference>
<dbReference type="PROSITE" id="PS50853">
    <property type="entry name" value="FN3"/>
    <property type="match status" value="1"/>
</dbReference>
<sequence length="636" mass="65881">MNYIKLIFIGFLLTIPTSIFAADISVSSPGTVVSGETITLTIAVNNVTDLFSTAFYIQYDPAVISFVSAQKGTFLEQGGGTTTLLTSANNGVLIVGYSRQAVGGVSTGVNGSGNIMTLTFNALSNGTSNITFLNNSLCSSVGFVCTEIPASWSNTTVTVSESGAIADITAPSIPANLSATAISTSQINLSWSPSTDSTGVTGYRIYRNGAQLTTTTGTSYSNTGLSPLTLYIYTVSAYDEAGNDSSQSTSASATTQAQAQTQTITDGTAPIISSFSIPSTSTSLAVTVSSFTATDTQGVTGYKITETSSAPVSSDTGWSSTAPTTYVFTNAGSKNLYAWAKDSAGNISTGVQASVLITLPTTTPTQTTSNNNTPTPVTTQQNTIITNTNTAPAQSNTGTQTITTIPSNTTAQPTLMAGCSFGFAFSITTGKPCGSTTTTSMGGTTPASPTISSSASATATYLFSNERPIIYGMKNSNDVRELQKILQKEGLLGGASPVDGSFFLDTKNAVIKFQQKYGIFPAEGFVGPITKKKINELYGGTAITSTPAPTTTLSSFFFSRSLTIGSRGEDVQKLQQILNVDPSTKIAQTGAGSPGNETTYFGPATQNAVIRYQQKYGITPSIGFVGPLTRNKLNGN</sequence>
<dbReference type="InterPro" id="IPR003961">
    <property type="entry name" value="FN3_dom"/>
</dbReference>
<gene>
    <name evidence="3" type="ORF">A3B07_00495</name>
</gene>
<dbReference type="CDD" id="cd08547">
    <property type="entry name" value="Type_II_cohesin"/>
    <property type="match status" value="1"/>
</dbReference>
<organism evidence="3 4">
    <name type="scientific">Candidatus Yonathbacteria bacterium RIFCSPLOWO2_01_FULL_43_27</name>
    <dbReference type="NCBI Taxonomy" id="1802726"/>
    <lineage>
        <taxon>Bacteria</taxon>
        <taxon>Candidatus Yonathiibacteriota</taxon>
    </lineage>
</organism>
<dbReference type="InterPro" id="IPR002102">
    <property type="entry name" value="Cohesin_dom"/>
</dbReference>
<dbReference type="InterPro" id="IPR036116">
    <property type="entry name" value="FN3_sf"/>
</dbReference>
<dbReference type="STRING" id="1802726.A3B07_00495"/>
<accession>A0A1G2SEX8</accession>
<evidence type="ECO:0000313" key="4">
    <source>
        <dbReference type="Proteomes" id="UP000178817"/>
    </source>
</evidence>
<dbReference type="CDD" id="cd00063">
    <property type="entry name" value="FN3"/>
    <property type="match status" value="1"/>
</dbReference>
<dbReference type="GO" id="GO:0000272">
    <property type="term" value="P:polysaccharide catabolic process"/>
    <property type="evidence" value="ECO:0007669"/>
    <property type="project" value="InterPro"/>
</dbReference>
<evidence type="ECO:0000256" key="1">
    <source>
        <dbReference type="SAM" id="SignalP"/>
    </source>
</evidence>
<dbReference type="AlphaFoldDB" id="A0A1G2SEX8"/>
<feature type="domain" description="Fibronectin type-III" evidence="2">
    <location>
        <begin position="173"/>
        <end position="258"/>
    </location>
</feature>
<feature type="chain" id="PRO_5009584420" description="Fibronectin type-III domain-containing protein" evidence="1">
    <location>
        <begin position="22"/>
        <end position="636"/>
    </location>
</feature>